<sequence>MTNADVVYGLTKKALNNFENIKECIQGLYEILKITLPSENMYFNMGQDNIKALYENLLELMINDLGTIEFMKKFKRAEIDLDLPLDNLLK</sequence>
<name>X0XTT9_9ZZZZ</name>
<dbReference type="AlphaFoldDB" id="X0XTT9"/>
<organism evidence="1">
    <name type="scientific">marine sediment metagenome</name>
    <dbReference type="NCBI Taxonomy" id="412755"/>
    <lineage>
        <taxon>unclassified sequences</taxon>
        <taxon>metagenomes</taxon>
        <taxon>ecological metagenomes</taxon>
    </lineage>
</organism>
<protein>
    <submittedName>
        <fullName evidence="1">Uncharacterized protein</fullName>
    </submittedName>
</protein>
<proteinExistence type="predicted"/>
<reference evidence="1" key="1">
    <citation type="journal article" date="2014" name="Front. Microbiol.">
        <title>High frequency of phylogenetically diverse reductive dehalogenase-homologous genes in deep subseafloor sedimentary metagenomes.</title>
        <authorList>
            <person name="Kawai M."/>
            <person name="Futagami T."/>
            <person name="Toyoda A."/>
            <person name="Takaki Y."/>
            <person name="Nishi S."/>
            <person name="Hori S."/>
            <person name="Arai W."/>
            <person name="Tsubouchi T."/>
            <person name="Morono Y."/>
            <person name="Uchiyama I."/>
            <person name="Ito T."/>
            <person name="Fujiyama A."/>
            <person name="Inagaki F."/>
            <person name="Takami H."/>
        </authorList>
    </citation>
    <scope>NUCLEOTIDE SEQUENCE</scope>
    <source>
        <strain evidence="1">Expedition CK06-06</strain>
    </source>
</reference>
<dbReference type="EMBL" id="BARS01043487">
    <property type="protein sequence ID" value="GAG40028.1"/>
    <property type="molecule type" value="Genomic_DNA"/>
</dbReference>
<accession>X0XTT9</accession>
<comment type="caution">
    <text evidence="1">The sequence shown here is derived from an EMBL/GenBank/DDBJ whole genome shotgun (WGS) entry which is preliminary data.</text>
</comment>
<gene>
    <name evidence="1" type="ORF">S01H1_65830</name>
</gene>
<evidence type="ECO:0000313" key="1">
    <source>
        <dbReference type="EMBL" id="GAG40028.1"/>
    </source>
</evidence>